<dbReference type="Proteomes" id="UP001300692">
    <property type="component" value="Unassembled WGS sequence"/>
</dbReference>
<dbReference type="Gene3D" id="3.30.530.20">
    <property type="match status" value="1"/>
</dbReference>
<evidence type="ECO:0000313" key="2">
    <source>
        <dbReference type="Proteomes" id="UP001300692"/>
    </source>
</evidence>
<evidence type="ECO:0000313" key="1">
    <source>
        <dbReference type="EMBL" id="MCV9386949.1"/>
    </source>
</evidence>
<dbReference type="RefSeq" id="WP_264137780.1">
    <property type="nucleotide sequence ID" value="NZ_JAOYOD010000001.1"/>
</dbReference>
<evidence type="ECO:0008006" key="3">
    <source>
        <dbReference type="Google" id="ProtNLM"/>
    </source>
</evidence>
<gene>
    <name evidence="1" type="ORF">N7U62_09765</name>
</gene>
<sequence length="146" mass="16836">MAFQDVPNQIHWKLHFSSTVDKVYQALNTDEGRSGFWAETAPEIDGHVHFSILNYPTYEAKIIDRKENEYFKIEYFGTEVTFTLRESRQGGTILNMFAFVTNTEAKEEMTAGWVSVLLAMKASVDFGVDLRNHSEIRSWQQGFVDN</sequence>
<dbReference type="SUPFAM" id="SSF55961">
    <property type="entry name" value="Bet v1-like"/>
    <property type="match status" value="1"/>
</dbReference>
<keyword evidence="2" id="KW-1185">Reference proteome</keyword>
<accession>A0ABT3CTU8</accession>
<reference evidence="1 2" key="1">
    <citation type="submission" date="2022-10" db="EMBL/GenBank/DDBJ databases">
        <title>Comparative genomics and taxonomic characterization of three novel marine species of genus Reichenbachiella exhibiting antioxidant and polysaccharide degradation activities.</title>
        <authorList>
            <person name="Muhammad N."/>
            <person name="Lee Y.-J."/>
            <person name="Ko J."/>
            <person name="Kim S.-G."/>
        </authorList>
    </citation>
    <scope>NUCLEOTIDE SEQUENCE [LARGE SCALE GENOMIC DNA]</scope>
    <source>
        <strain evidence="1 2">ABR2-5</strain>
    </source>
</reference>
<name>A0ABT3CTU8_9BACT</name>
<comment type="caution">
    <text evidence="1">The sequence shown here is derived from an EMBL/GenBank/DDBJ whole genome shotgun (WGS) entry which is preliminary data.</text>
</comment>
<protein>
    <recommendedName>
        <fullName evidence="3">Activator of Hsp90 ATPase homolog 1-like protein</fullName>
    </recommendedName>
</protein>
<proteinExistence type="predicted"/>
<organism evidence="1 2">
    <name type="scientific">Reichenbachiella ulvae</name>
    <dbReference type="NCBI Taxonomy" id="2980104"/>
    <lineage>
        <taxon>Bacteria</taxon>
        <taxon>Pseudomonadati</taxon>
        <taxon>Bacteroidota</taxon>
        <taxon>Cytophagia</taxon>
        <taxon>Cytophagales</taxon>
        <taxon>Reichenbachiellaceae</taxon>
        <taxon>Reichenbachiella</taxon>
    </lineage>
</organism>
<dbReference type="InterPro" id="IPR023393">
    <property type="entry name" value="START-like_dom_sf"/>
</dbReference>
<dbReference type="EMBL" id="JAOYOD010000001">
    <property type="protein sequence ID" value="MCV9386949.1"/>
    <property type="molecule type" value="Genomic_DNA"/>
</dbReference>